<evidence type="ECO:0000256" key="2">
    <source>
        <dbReference type="ARBA" id="ARBA00023125"/>
    </source>
</evidence>
<dbReference type="SUPFAM" id="SSF46689">
    <property type="entry name" value="Homeodomain-like"/>
    <property type="match status" value="1"/>
</dbReference>
<evidence type="ECO:0000313" key="7">
    <source>
        <dbReference type="EMBL" id="KAB1225949.1"/>
    </source>
</evidence>
<evidence type="ECO:0000259" key="5">
    <source>
        <dbReference type="PROSITE" id="PS50090"/>
    </source>
</evidence>
<reference evidence="7 8" key="1">
    <citation type="journal article" date="2019" name="Plant Biotechnol. J.">
        <title>The red bayberry genome and genetic basis of sex determination.</title>
        <authorList>
            <person name="Jia H.M."/>
            <person name="Jia H.J."/>
            <person name="Cai Q.L."/>
            <person name="Wang Y."/>
            <person name="Zhao H.B."/>
            <person name="Yang W.F."/>
            <person name="Wang G.Y."/>
            <person name="Li Y.H."/>
            <person name="Zhan D.L."/>
            <person name="Shen Y.T."/>
            <person name="Niu Q.F."/>
            <person name="Chang L."/>
            <person name="Qiu J."/>
            <person name="Zhao L."/>
            <person name="Xie H.B."/>
            <person name="Fu W.Y."/>
            <person name="Jin J."/>
            <person name="Li X.W."/>
            <person name="Jiao Y."/>
            <person name="Zhou C.C."/>
            <person name="Tu T."/>
            <person name="Chai C.Y."/>
            <person name="Gao J.L."/>
            <person name="Fan L.J."/>
            <person name="van de Weg E."/>
            <person name="Wang J.Y."/>
            <person name="Gao Z.S."/>
        </authorList>
    </citation>
    <scope>NUCLEOTIDE SEQUENCE [LARGE SCALE GENOMIC DNA]</scope>
    <source>
        <tissue evidence="7">Leaves</tissue>
    </source>
</reference>
<keyword evidence="8" id="KW-1185">Reference proteome</keyword>
<keyword evidence="3" id="KW-0539">Nucleus</keyword>
<dbReference type="InterPro" id="IPR029071">
    <property type="entry name" value="Ubiquitin-like_domsf"/>
</dbReference>
<feature type="domain" description="HTH myb-type" evidence="6">
    <location>
        <begin position="584"/>
        <end position="643"/>
    </location>
</feature>
<dbReference type="OrthoDB" id="2020981at2759"/>
<feature type="domain" description="Myb-like" evidence="5">
    <location>
        <begin position="584"/>
        <end position="639"/>
    </location>
</feature>
<gene>
    <name evidence="7" type="ORF">CJ030_MR1G005480</name>
</gene>
<evidence type="ECO:0000256" key="4">
    <source>
        <dbReference type="SAM" id="MobiDB-lite"/>
    </source>
</evidence>
<dbReference type="InterPro" id="IPR001005">
    <property type="entry name" value="SANT/Myb"/>
</dbReference>
<dbReference type="InterPro" id="IPR017930">
    <property type="entry name" value="Myb_dom"/>
</dbReference>
<evidence type="ECO:0000259" key="6">
    <source>
        <dbReference type="PROSITE" id="PS51294"/>
    </source>
</evidence>
<proteinExistence type="predicted"/>
<dbReference type="Proteomes" id="UP000516437">
    <property type="component" value="Chromosome 1"/>
</dbReference>
<dbReference type="PANTHER" id="PTHR21717:SF70">
    <property type="entry name" value="TELOMERE REPEAT-BINDING PROTEIN 2-RELATED"/>
    <property type="match status" value="1"/>
</dbReference>
<feature type="region of interest" description="Disordered" evidence="4">
    <location>
        <begin position="533"/>
        <end position="553"/>
    </location>
</feature>
<dbReference type="GO" id="GO:0005634">
    <property type="term" value="C:nucleus"/>
    <property type="evidence" value="ECO:0007669"/>
    <property type="project" value="UniProtKB-SubCell"/>
</dbReference>
<organism evidence="7 8">
    <name type="scientific">Morella rubra</name>
    <name type="common">Chinese bayberry</name>
    <dbReference type="NCBI Taxonomy" id="262757"/>
    <lineage>
        <taxon>Eukaryota</taxon>
        <taxon>Viridiplantae</taxon>
        <taxon>Streptophyta</taxon>
        <taxon>Embryophyta</taxon>
        <taxon>Tracheophyta</taxon>
        <taxon>Spermatophyta</taxon>
        <taxon>Magnoliopsida</taxon>
        <taxon>eudicotyledons</taxon>
        <taxon>Gunneridae</taxon>
        <taxon>Pentapetalae</taxon>
        <taxon>rosids</taxon>
        <taxon>fabids</taxon>
        <taxon>Fagales</taxon>
        <taxon>Myricaceae</taxon>
        <taxon>Morella</taxon>
    </lineage>
</organism>
<dbReference type="SMART" id="SM00717">
    <property type="entry name" value="SANT"/>
    <property type="match status" value="1"/>
</dbReference>
<dbReference type="PROSITE" id="PS50090">
    <property type="entry name" value="MYB_LIKE"/>
    <property type="match status" value="1"/>
</dbReference>
<dbReference type="CDD" id="cd11660">
    <property type="entry name" value="SANT_TRF"/>
    <property type="match status" value="1"/>
</dbReference>
<evidence type="ECO:0000256" key="3">
    <source>
        <dbReference type="ARBA" id="ARBA00023242"/>
    </source>
</evidence>
<dbReference type="InterPro" id="IPR057625">
    <property type="entry name" value="TPR1-6-like_ubiquitin"/>
</dbReference>
<comment type="caution">
    <text evidence="7">The sequence shown here is derived from an EMBL/GenBank/DDBJ whole genome shotgun (WGS) entry which is preliminary data.</text>
</comment>
<dbReference type="AlphaFoldDB" id="A0A6A1WKW8"/>
<dbReference type="PANTHER" id="PTHR21717">
    <property type="entry name" value="TELOMERIC REPEAT BINDING PROTEIN"/>
    <property type="match status" value="1"/>
</dbReference>
<dbReference type="InterPro" id="IPR009057">
    <property type="entry name" value="Homeodomain-like_sf"/>
</dbReference>
<dbReference type="PROSITE" id="PS51294">
    <property type="entry name" value="HTH_MYB"/>
    <property type="match status" value="1"/>
</dbReference>
<sequence length="687" mass="76042">MVLQNRLDYGFNGYQVPPTPRATRSARRRGTFRKRTGENQMCAFDLLATVADMLDRDSSPTSSNTSKEDYQPARVKSVWKNEDKVVKIEPSNQGSSDSKVLVSVLVQQADGEKYSSKESPFPPSDGHSGFASAVTTDCSENIVVEKLVNGKNKNDKGSFASKVDVGVCDYRESGDCKIDCETKMICKDELEKGGKVLIGTGADMCSLHCPEVWDGKPPALVTSGSNVKVPLSGDHIPHSSFPASREDVKIVSRDDDENSSGCTHPSTITKSIRPVSRIGDRRIRKILASKYWKVSPKLKDETLPNVDRNLKPICRSRKGYYKRQRSQMNIPFKKRKIFERSAVSNADQWISCEGKSDSSEKRINGDASGSCMATHGAAGTSSSVVGQNPSIQSRDSYVKLRIKSFRVPELFIEMPETATVGSLKRTVMEAVTTILRGGLRVGVLLQGKKVRDDNRTLLQTGISHNYPLDALGFALEPTPSQNPLPLCPRDSSCLLPCDAPHPLTSYLLETNVDHQGTCNASPEHHFANLGNFIESDHDSAPSPADTSVDKSTTDSKALVAVPEMNIEALAVVPVHRKSKRAEIAQRRIRRPFSVTEVEALVQAVEKLGTGRWRDVKLRAFDNAKHRTYVDLKDKWKTLVHTARISPQQRRGEPVPQELLDRVLTAHAYWSKQQARQQLKQHPEACLL</sequence>
<dbReference type="InterPro" id="IPR031105">
    <property type="entry name" value="TRP_plant"/>
</dbReference>
<feature type="region of interest" description="Disordered" evidence="4">
    <location>
        <begin position="55"/>
        <end position="74"/>
    </location>
</feature>
<dbReference type="Pfam" id="PF23603">
    <property type="entry name" value="Ubiquitin_TPR1"/>
    <property type="match status" value="1"/>
</dbReference>
<dbReference type="Gene3D" id="1.10.246.220">
    <property type="match status" value="1"/>
</dbReference>
<evidence type="ECO:0000313" key="8">
    <source>
        <dbReference type="Proteomes" id="UP000516437"/>
    </source>
</evidence>
<evidence type="ECO:0000256" key="1">
    <source>
        <dbReference type="ARBA" id="ARBA00004123"/>
    </source>
</evidence>
<accession>A0A6A1WKW8</accession>
<dbReference type="SUPFAM" id="SSF54236">
    <property type="entry name" value="Ubiquitin-like"/>
    <property type="match status" value="1"/>
</dbReference>
<comment type="subcellular location">
    <subcellularLocation>
        <location evidence="1">Nucleus</location>
    </subcellularLocation>
</comment>
<dbReference type="Pfam" id="PF00249">
    <property type="entry name" value="Myb_DNA-binding"/>
    <property type="match status" value="1"/>
</dbReference>
<dbReference type="GO" id="GO:0042162">
    <property type="term" value="F:telomeric DNA binding"/>
    <property type="evidence" value="ECO:0007669"/>
    <property type="project" value="UniProtKB-ARBA"/>
</dbReference>
<dbReference type="EMBL" id="RXIC02000019">
    <property type="protein sequence ID" value="KAB1225949.1"/>
    <property type="molecule type" value="Genomic_DNA"/>
</dbReference>
<keyword evidence="2" id="KW-0238">DNA-binding</keyword>
<name>A0A6A1WKW8_9ROSI</name>
<protein>
    <submittedName>
        <fullName evidence="7">Telomere repeat-binding protein 5</fullName>
    </submittedName>
</protein>